<sequence>MSIKKLTVALLFIAFASSVFGEEGKLSSFSKAKKELRKVYSNHQITFYASCKYNYKDKNNMIDRSSCGYVPRNEYTKKGKINKRARRIEWEHVIPAQNFGRQFKCWREGDSLCIKKDGKPYKGRKCCSKVDKKFKIMQADLHNLVPAIGELNADRSNFRYSLIENEPRFYGKNVDFEVDFKKRVAEPKPSIRGDIARIYFYFEKEYDLKISNKDKKLFEVWNRIDPVDKWELEKNEKVYKIQKNRNEFVK</sequence>
<gene>
    <name evidence="5" type="ORF">CRV06_00420</name>
</gene>
<dbReference type="AlphaFoldDB" id="A0A4Q0Y2V9"/>
<evidence type="ECO:0000256" key="1">
    <source>
        <dbReference type="ARBA" id="ARBA00006429"/>
    </source>
</evidence>
<reference evidence="5 6" key="1">
    <citation type="submission" date="2017-10" db="EMBL/GenBank/DDBJ databases">
        <title>Genomics of the genus Arcobacter.</title>
        <authorList>
            <person name="Perez-Cataluna A."/>
            <person name="Figueras M.J."/>
        </authorList>
    </citation>
    <scope>NUCLEOTIDE SEQUENCE [LARGE SCALE GENOMIC DNA]</scope>
    <source>
        <strain evidence="5 6">DSM 24636</strain>
    </source>
</reference>
<evidence type="ECO:0000256" key="4">
    <source>
        <dbReference type="SAM" id="SignalP"/>
    </source>
</evidence>
<feature type="chain" id="PRO_5020504780" evidence="4">
    <location>
        <begin position="22"/>
        <end position="250"/>
    </location>
</feature>
<dbReference type="OrthoDB" id="9800417at2"/>
<dbReference type="GO" id="GO:0004518">
    <property type="term" value="F:nuclease activity"/>
    <property type="evidence" value="ECO:0007669"/>
    <property type="project" value="UniProtKB-KW"/>
</dbReference>
<comment type="caution">
    <text evidence="5">The sequence shown here is derived from an EMBL/GenBank/DDBJ whole genome shotgun (WGS) entry which is preliminary data.</text>
</comment>
<keyword evidence="3" id="KW-0378">Hydrolase</keyword>
<dbReference type="Proteomes" id="UP000290191">
    <property type="component" value="Unassembled WGS sequence"/>
</dbReference>
<dbReference type="SUPFAM" id="SSF54060">
    <property type="entry name" value="His-Me finger endonucleases"/>
    <property type="match status" value="1"/>
</dbReference>
<feature type="signal peptide" evidence="4">
    <location>
        <begin position="1"/>
        <end position="21"/>
    </location>
</feature>
<dbReference type="InterPro" id="IPR044925">
    <property type="entry name" value="His-Me_finger_sf"/>
</dbReference>
<dbReference type="InterPro" id="IPR007346">
    <property type="entry name" value="Endonuclease-I"/>
</dbReference>
<evidence type="ECO:0000313" key="5">
    <source>
        <dbReference type="EMBL" id="RXJ64456.1"/>
    </source>
</evidence>
<dbReference type="Pfam" id="PF04231">
    <property type="entry name" value="Endonuclease_1"/>
    <property type="match status" value="1"/>
</dbReference>
<name>A0A4Q0Y2V9_9BACT</name>
<evidence type="ECO:0000256" key="3">
    <source>
        <dbReference type="ARBA" id="ARBA00022801"/>
    </source>
</evidence>
<keyword evidence="2" id="KW-0540">Nuclease</keyword>
<proteinExistence type="inferred from homology"/>
<dbReference type="RefSeq" id="WP_129080889.1">
    <property type="nucleotide sequence ID" value="NZ_CP041070.1"/>
</dbReference>
<dbReference type="GO" id="GO:0016787">
    <property type="term" value="F:hydrolase activity"/>
    <property type="evidence" value="ECO:0007669"/>
    <property type="project" value="UniProtKB-KW"/>
</dbReference>
<dbReference type="EMBL" id="PDKO01000001">
    <property type="protein sequence ID" value="RXJ64456.1"/>
    <property type="molecule type" value="Genomic_DNA"/>
</dbReference>
<accession>A0A4Q0Y2V9</accession>
<evidence type="ECO:0000313" key="6">
    <source>
        <dbReference type="Proteomes" id="UP000290191"/>
    </source>
</evidence>
<dbReference type="PANTHER" id="PTHR33607">
    <property type="entry name" value="ENDONUCLEASE-1"/>
    <property type="match status" value="1"/>
</dbReference>
<evidence type="ECO:0000256" key="2">
    <source>
        <dbReference type="ARBA" id="ARBA00022722"/>
    </source>
</evidence>
<keyword evidence="6" id="KW-1185">Reference proteome</keyword>
<organism evidence="5 6">
    <name type="scientific">Halarcobacter anaerophilus</name>
    <dbReference type="NCBI Taxonomy" id="877500"/>
    <lineage>
        <taxon>Bacteria</taxon>
        <taxon>Pseudomonadati</taxon>
        <taxon>Campylobacterota</taxon>
        <taxon>Epsilonproteobacteria</taxon>
        <taxon>Campylobacterales</taxon>
        <taxon>Arcobacteraceae</taxon>
        <taxon>Halarcobacter</taxon>
    </lineage>
</organism>
<comment type="similarity">
    <text evidence="1">Belongs to the EndA/NucM nuclease family.</text>
</comment>
<dbReference type="STRING" id="877500.GCA_000935065_02649"/>
<protein>
    <submittedName>
        <fullName evidence="5">Deoxyribonuclease</fullName>
    </submittedName>
</protein>
<keyword evidence="4" id="KW-0732">Signal</keyword>
<dbReference type="PANTHER" id="PTHR33607:SF2">
    <property type="entry name" value="ENDONUCLEASE-1"/>
    <property type="match status" value="1"/>
</dbReference>